<proteinExistence type="predicted"/>
<dbReference type="Proteomes" id="UP000584642">
    <property type="component" value="Unassembled WGS sequence"/>
</dbReference>
<dbReference type="InterPro" id="IPR012348">
    <property type="entry name" value="RNR-like"/>
</dbReference>
<sequence>MQTATIEPTAIDGPTPLFVEKRFPLRLAPHIDGIRDLYQSGKDNRWQPERDIPWATLKAETYGVAEREAARLTWSRRLWIESIGLKETAALLVRFCMEDGRESDPKFFLPVRGTEEAWHSDCFDRMARAFGGRFARPATRAYEALFNRNLHTRALNATRSLDSYVVTHCAVEDGLELELFRAHRANATNPAVAALLDRCIGDKERHAAFGWLYSEERAPGWSAEERRTIRDEVVEHMRTVELAGFHCAWLSNASSAEAAADAISAAAGLGAATADEEAAVLRAYTGSVREKLATLGIDIPRFDHPLVGSF</sequence>
<dbReference type="InterPro" id="IPR009078">
    <property type="entry name" value="Ferritin-like_SF"/>
</dbReference>
<reference evidence="1 2" key="1">
    <citation type="submission" date="2020-05" db="EMBL/GenBank/DDBJ databases">
        <title>Azospirillum oleiclasticum sp. nov, a nitrogen-fixing and heavy crude oil-emulsifying bacterium isolated from the crude oil of Yumen Oilfield.</title>
        <authorList>
            <person name="Wu D."/>
            <person name="Cai M."/>
            <person name="Zhang X."/>
        </authorList>
    </citation>
    <scope>NUCLEOTIDE SEQUENCE [LARGE SCALE GENOMIC DNA]</scope>
    <source>
        <strain evidence="1 2">ROY-1-1-2</strain>
    </source>
</reference>
<protein>
    <recommendedName>
        <fullName evidence="3">Ferritin-like domain-containing protein</fullName>
    </recommendedName>
</protein>
<dbReference type="EMBL" id="JABFDB010000001">
    <property type="protein sequence ID" value="NYZ18323.1"/>
    <property type="molecule type" value="Genomic_DNA"/>
</dbReference>
<accession>A0ABX2T559</accession>
<evidence type="ECO:0000313" key="1">
    <source>
        <dbReference type="EMBL" id="NYZ18323.1"/>
    </source>
</evidence>
<keyword evidence="2" id="KW-1185">Reference proteome</keyword>
<organism evidence="1 2">
    <name type="scientific">Azospirillum oleiclasticum</name>
    <dbReference type="NCBI Taxonomy" id="2735135"/>
    <lineage>
        <taxon>Bacteria</taxon>
        <taxon>Pseudomonadati</taxon>
        <taxon>Pseudomonadota</taxon>
        <taxon>Alphaproteobacteria</taxon>
        <taxon>Rhodospirillales</taxon>
        <taxon>Azospirillaceae</taxon>
        <taxon>Azospirillum</taxon>
    </lineage>
</organism>
<dbReference type="SUPFAM" id="SSF47240">
    <property type="entry name" value="Ferritin-like"/>
    <property type="match status" value="1"/>
</dbReference>
<name>A0ABX2T559_9PROT</name>
<evidence type="ECO:0000313" key="2">
    <source>
        <dbReference type="Proteomes" id="UP000584642"/>
    </source>
</evidence>
<evidence type="ECO:0008006" key="3">
    <source>
        <dbReference type="Google" id="ProtNLM"/>
    </source>
</evidence>
<gene>
    <name evidence="1" type="ORF">HND93_01260</name>
</gene>
<dbReference type="Gene3D" id="1.10.620.20">
    <property type="entry name" value="Ribonucleotide Reductase, subunit A"/>
    <property type="match status" value="1"/>
</dbReference>
<dbReference type="RefSeq" id="WP_180280075.1">
    <property type="nucleotide sequence ID" value="NZ_JABFDB010000001.1"/>
</dbReference>
<comment type="caution">
    <text evidence="1">The sequence shown here is derived from an EMBL/GenBank/DDBJ whole genome shotgun (WGS) entry which is preliminary data.</text>
</comment>